<evidence type="ECO:0000256" key="1">
    <source>
        <dbReference type="SAM" id="Phobius"/>
    </source>
</evidence>
<organism evidence="2 3">
    <name type="scientific">Oxalicibacterium flavum</name>
    <dbReference type="NCBI Taxonomy" id="179467"/>
    <lineage>
        <taxon>Bacteria</taxon>
        <taxon>Pseudomonadati</taxon>
        <taxon>Pseudomonadota</taxon>
        <taxon>Betaproteobacteria</taxon>
        <taxon>Burkholderiales</taxon>
        <taxon>Oxalobacteraceae</taxon>
        <taxon>Oxalicibacterium</taxon>
    </lineage>
</organism>
<gene>
    <name evidence="2" type="ORF">GCM10007205_20610</name>
</gene>
<dbReference type="AlphaFoldDB" id="A0A8J2UQF8"/>
<dbReference type="EMBL" id="BMCG01000004">
    <property type="protein sequence ID" value="GGC11338.1"/>
    <property type="molecule type" value="Genomic_DNA"/>
</dbReference>
<evidence type="ECO:0000313" key="3">
    <source>
        <dbReference type="Proteomes" id="UP000620266"/>
    </source>
</evidence>
<feature type="transmembrane region" description="Helical" evidence="1">
    <location>
        <begin position="22"/>
        <end position="44"/>
    </location>
</feature>
<name>A0A8J2UQF8_9BURK</name>
<proteinExistence type="predicted"/>
<keyword evidence="1" id="KW-0472">Membrane</keyword>
<protein>
    <submittedName>
        <fullName evidence="2">Uncharacterized protein</fullName>
    </submittedName>
</protein>
<evidence type="ECO:0000313" key="2">
    <source>
        <dbReference type="EMBL" id="GGC11338.1"/>
    </source>
</evidence>
<keyword evidence="1" id="KW-0812">Transmembrane</keyword>
<comment type="caution">
    <text evidence="2">The sequence shown here is derived from an EMBL/GenBank/DDBJ whole genome shotgun (WGS) entry which is preliminary data.</text>
</comment>
<reference evidence="2" key="1">
    <citation type="journal article" date="2014" name="Int. J. Syst. Evol. Microbiol.">
        <title>Complete genome sequence of Corynebacterium casei LMG S-19264T (=DSM 44701T), isolated from a smear-ripened cheese.</title>
        <authorList>
            <consortium name="US DOE Joint Genome Institute (JGI-PGF)"/>
            <person name="Walter F."/>
            <person name="Albersmeier A."/>
            <person name="Kalinowski J."/>
            <person name="Ruckert C."/>
        </authorList>
    </citation>
    <scope>NUCLEOTIDE SEQUENCE</scope>
    <source>
        <strain evidence="2">CCM 7086</strain>
    </source>
</reference>
<sequence length="179" mass="21270">MDAVTLYRHLSFSSPMFFLDAAFWEVASYVVATLALPFAIFLFLHEQRKERDAEDEEAYQLLQDAYNDFLKIVLDNPDLRLRSAKARDDLTDDQRERTLIIFEMLIALFERAYIVAYAPDLSGVARKRWHSWDDYMREWCRREDFHYLLPQLLRGEDEEFAAYIRRLAEEERPGLAASM</sequence>
<accession>A0A8J2UQF8</accession>
<dbReference type="Proteomes" id="UP000620266">
    <property type="component" value="Unassembled WGS sequence"/>
</dbReference>
<keyword evidence="3" id="KW-1185">Reference proteome</keyword>
<keyword evidence="1" id="KW-1133">Transmembrane helix</keyword>
<reference evidence="2" key="2">
    <citation type="submission" date="2020-09" db="EMBL/GenBank/DDBJ databases">
        <authorList>
            <person name="Sun Q."/>
            <person name="Sedlacek I."/>
        </authorList>
    </citation>
    <scope>NUCLEOTIDE SEQUENCE</scope>
    <source>
        <strain evidence="2">CCM 7086</strain>
    </source>
</reference>